<accession>A0A318SPG3</accession>
<dbReference type="PRINTS" id="PR00081">
    <property type="entry name" value="GDHRDH"/>
</dbReference>
<reference evidence="1 2" key="1">
    <citation type="submission" date="2018-06" db="EMBL/GenBank/DDBJ databases">
        <title>Genomic Encyclopedia of Type Strains, Phase III (KMG-III): the genomes of soil and plant-associated and newly described type strains.</title>
        <authorList>
            <person name="Whitman W."/>
        </authorList>
    </citation>
    <scope>NUCLEOTIDE SEQUENCE [LARGE SCALE GENOMIC DNA]</scope>
    <source>
        <strain evidence="1 2">CECT 9025</strain>
    </source>
</reference>
<keyword evidence="2" id="KW-1185">Reference proteome</keyword>
<dbReference type="GO" id="GO:0016616">
    <property type="term" value="F:oxidoreductase activity, acting on the CH-OH group of donors, NAD or NADP as acceptor"/>
    <property type="evidence" value="ECO:0007669"/>
    <property type="project" value="TreeGrafter"/>
</dbReference>
<dbReference type="Gene3D" id="3.40.50.720">
    <property type="entry name" value="NAD(P)-binding Rossmann-like Domain"/>
    <property type="match status" value="1"/>
</dbReference>
<proteinExistence type="predicted"/>
<sequence length="219" mass="22420">MRALVLGASGGIGAALTTALRARGDSVTALSRQDDGLRIEEAGSLDALLSGVGEVDLAIVATGILAPEGAAPEKALAQVEAESMARLFAVNAIGPALALARIAPLLPKGARSVVAVLTARVGSITDNGLGGWHGYRASKAAANMVLRGASVELARSHPQAICVALHPGTVETPFTRAYAGRHPMIPAEEAARDLLALIDRLTPEQSGGFFDRHGAAIPW</sequence>
<protein>
    <submittedName>
        <fullName evidence="1">Short-subunit dehydrogenase</fullName>
    </submittedName>
</protein>
<dbReference type="OrthoDB" id="9785826at2"/>
<evidence type="ECO:0000313" key="1">
    <source>
        <dbReference type="EMBL" id="PYE83760.1"/>
    </source>
</evidence>
<dbReference type="RefSeq" id="WP_110814325.1">
    <property type="nucleotide sequence ID" value="NZ_QJTE01000003.1"/>
</dbReference>
<comment type="caution">
    <text evidence="1">The sequence shown here is derived from an EMBL/GenBank/DDBJ whole genome shotgun (WGS) entry which is preliminary data.</text>
</comment>
<dbReference type="SUPFAM" id="SSF51735">
    <property type="entry name" value="NAD(P)-binding Rossmann-fold domains"/>
    <property type="match status" value="1"/>
</dbReference>
<dbReference type="InterPro" id="IPR002347">
    <property type="entry name" value="SDR_fam"/>
</dbReference>
<dbReference type="EMBL" id="QJTE01000003">
    <property type="protein sequence ID" value="PYE83760.1"/>
    <property type="molecule type" value="Genomic_DNA"/>
</dbReference>
<dbReference type="Proteomes" id="UP000248311">
    <property type="component" value="Unassembled WGS sequence"/>
</dbReference>
<dbReference type="InterPro" id="IPR052184">
    <property type="entry name" value="SDR_enzymes"/>
</dbReference>
<evidence type="ECO:0000313" key="2">
    <source>
        <dbReference type="Proteomes" id="UP000248311"/>
    </source>
</evidence>
<dbReference type="PANTHER" id="PTHR45458">
    <property type="entry name" value="SHORT-CHAIN DEHYDROGENASE/REDUCTASE SDR"/>
    <property type="match status" value="1"/>
</dbReference>
<gene>
    <name evidence="1" type="ORF">DFP88_103119</name>
</gene>
<dbReference type="Pfam" id="PF00106">
    <property type="entry name" value="adh_short"/>
    <property type="match status" value="1"/>
</dbReference>
<organism evidence="1 2">
    <name type="scientific">Pseudoroseicyclus aestuarii</name>
    <dbReference type="NCBI Taxonomy" id="1795041"/>
    <lineage>
        <taxon>Bacteria</taxon>
        <taxon>Pseudomonadati</taxon>
        <taxon>Pseudomonadota</taxon>
        <taxon>Alphaproteobacteria</taxon>
        <taxon>Rhodobacterales</taxon>
        <taxon>Paracoccaceae</taxon>
        <taxon>Pseudoroseicyclus</taxon>
    </lineage>
</organism>
<dbReference type="InterPro" id="IPR036291">
    <property type="entry name" value="NAD(P)-bd_dom_sf"/>
</dbReference>
<dbReference type="AlphaFoldDB" id="A0A318SPG3"/>
<dbReference type="PANTHER" id="PTHR45458:SF2">
    <property type="entry name" value="OXIDOREDUCTASE, SHORT CHAIN DEHYDROGENASE_REDUCTASE FAMILY SUPERFAMILY (AFU_ORTHOLOGUE AFUA_3G13450)"/>
    <property type="match status" value="1"/>
</dbReference>
<name>A0A318SPG3_9RHOB</name>